<dbReference type="Proteomes" id="UP000807769">
    <property type="component" value="Unassembled WGS sequence"/>
</dbReference>
<comment type="caution">
    <text evidence="1">The sequence shown here is derived from an EMBL/GenBank/DDBJ whole genome shotgun (WGS) entry which is preliminary data.</text>
</comment>
<evidence type="ECO:0000313" key="2">
    <source>
        <dbReference type="Proteomes" id="UP000807769"/>
    </source>
</evidence>
<sequence>MGLAAAGINKGVDAASIIHPCHTQDDIKIGTLPSELEVEALLLSKGKAKPLLEASPRSLTAHAVISEAMLSDLIDVDNDVKVWPGDFYACNIAKGFRLCETISKHCQGVAAVFQKIFRVSYASTTFHAHKKHWADVPAKVMDRFIKAGQTEDGLWLKFMTETWS</sequence>
<dbReference type="RefSeq" id="XP_041198500.1">
    <property type="nucleotide sequence ID" value="XM_041332367.1"/>
</dbReference>
<name>A0A9P7EMA9_9AGAM</name>
<accession>A0A9P7EMA9</accession>
<dbReference type="OrthoDB" id="2687372at2759"/>
<keyword evidence="2" id="KW-1185">Reference proteome</keyword>
<dbReference type="GeneID" id="64626384"/>
<dbReference type="EMBL" id="JABBWG010000003">
    <property type="protein sequence ID" value="KAG1824783.1"/>
    <property type="molecule type" value="Genomic_DNA"/>
</dbReference>
<dbReference type="AlphaFoldDB" id="A0A9P7EMA9"/>
<gene>
    <name evidence="1" type="ORF">BJ212DRAFT_1295868</name>
</gene>
<proteinExistence type="predicted"/>
<organism evidence="1 2">
    <name type="scientific">Suillus subaureus</name>
    <dbReference type="NCBI Taxonomy" id="48587"/>
    <lineage>
        <taxon>Eukaryota</taxon>
        <taxon>Fungi</taxon>
        <taxon>Dikarya</taxon>
        <taxon>Basidiomycota</taxon>
        <taxon>Agaricomycotina</taxon>
        <taxon>Agaricomycetes</taxon>
        <taxon>Agaricomycetidae</taxon>
        <taxon>Boletales</taxon>
        <taxon>Suillineae</taxon>
        <taxon>Suillaceae</taxon>
        <taxon>Suillus</taxon>
    </lineage>
</organism>
<evidence type="ECO:0000313" key="1">
    <source>
        <dbReference type="EMBL" id="KAG1824783.1"/>
    </source>
</evidence>
<protein>
    <submittedName>
        <fullName evidence="1">Uncharacterized protein</fullName>
    </submittedName>
</protein>
<reference evidence="1" key="1">
    <citation type="journal article" date="2020" name="New Phytol.">
        <title>Comparative genomics reveals dynamic genome evolution in host specialist ectomycorrhizal fungi.</title>
        <authorList>
            <person name="Lofgren L.A."/>
            <person name="Nguyen N.H."/>
            <person name="Vilgalys R."/>
            <person name="Ruytinx J."/>
            <person name="Liao H.L."/>
            <person name="Branco S."/>
            <person name="Kuo A."/>
            <person name="LaButti K."/>
            <person name="Lipzen A."/>
            <person name="Andreopoulos W."/>
            <person name="Pangilinan J."/>
            <person name="Riley R."/>
            <person name="Hundley H."/>
            <person name="Na H."/>
            <person name="Barry K."/>
            <person name="Grigoriev I.V."/>
            <person name="Stajich J.E."/>
            <person name="Kennedy P.G."/>
        </authorList>
    </citation>
    <scope>NUCLEOTIDE SEQUENCE</scope>
    <source>
        <strain evidence="1">MN1</strain>
    </source>
</reference>